<dbReference type="OrthoDB" id="3206689at2"/>
<dbReference type="GO" id="GO:0003700">
    <property type="term" value="F:DNA-binding transcription factor activity"/>
    <property type="evidence" value="ECO:0007669"/>
    <property type="project" value="TreeGrafter"/>
</dbReference>
<name>W9ASQ8_MYCCO</name>
<reference evidence="4" key="1">
    <citation type="submission" date="2014-03" db="EMBL/GenBank/DDBJ databases">
        <title>Draft Genome Sequence of Mycobacterium cosmeticum DSM 44829.</title>
        <authorList>
            <person name="Croce O."/>
            <person name="Robert C."/>
            <person name="Raoult D."/>
            <person name="Drancourt M."/>
        </authorList>
    </citation>
    <scope>NUCLEOTIDE SEQUENCE [LARGE SCALE GENOMIC DNA]</scope>
    <source>
        <strain evidence="4">DSM 44829</strain>
    </source>
</reference>
<dbReference type="STRING" id="258533.BN977_03644"/>
<reference evidence="4" key="2">
    <citation type="submission" date="2014-03" db="EMBL/GenBank/DDBJ databases">
        <authorList>
            <person name="Urmite Genomes"/>
        </authorList>
    </citation>
    <scope>NUCLEOTIDE SEQUENCE</scope>
    <source>
        <strain evidence="4">DSM 44829</strain>
    </source>
</reference>
<evidence type="ECO:0000313" key="4">
    <source>
        <dbReference type="EMBL" id="CDO08824.1"/>
    </source>
</evidence>
<comment type="caution">
    <text evidence="4">The sequence shown here is derived from an EMBL/GenBank/DDBJ whole genome shotgun (WGS) entry which is preliminary data.</text>
</comment>
<dbReference type="Gene3D" id="1.10.357.10">
    <property type="entry name" value="Tetracycline Repressor, domain 2"/>
    <property type="match status" value="2"/>
</dbReference>
<keyword evidence="1 2" id="KW-0238">DNA-binding</keyword>
<accession>W9ASQ8</accession>
<dbReference type="RefSeq" id="WP_036399966.1">
    <property type="nucleotide sequence ID" value="NZ_CCBB010000002.1"/>
</dbReference>
<organism evidence="4 5">
    <name type="scientific">Mycolicibacterium cosmeticum</name>
    <dbReference type="NCBI Taxonomy" id="258533"/>
    <lineage>
        <taxon>Bacteria</taxon>
        <taxon>Bacillati</taxon>
        <taxon>Actinomycetota</taxon>
        <taxon>Actinomycetes</taxon>
        <taxon>Mycobacteriales</taxon>
        <taxon>Mycobacteriaceae</taxon>
        <taxon>Mycolicibacterium</taxon>
    </lineage>
</organism>
<dbReference type="AlphaFoldDB" id="W9ASQ8"/>
<dbReference type="PROSITE" id="PS50977">
    <property type="entry name" value="HTH_TETR_2"/>
    <property type="match status" value="2"/>
</dbReference>
<evidence type="ECO:0000256" key="1">
    <source>
        <dbReference type="ARBA" id="ARBA00023125"/>
    </source>
</evidence>
<dbReference type="EMBL" id="CCBB010000002">
    <property type="protein sequence ID" value="CDO08824.1"/>
    <property type="molecule type" value="Genomic_DNA"/>
</dbReference>
<dbReference type="PANTHER" id="PTHR30055">
    <property type="entry name" value="HTH-TYPE TRANSCRIPTIONAL REGULATOR RUTR"/>
    <property type="match status" value="1"/>
</dbReference>
<evidence type="ECO:0000259" key="3">
    <source>
        <dbReference type="PROSITE" id="PS50977"/>
    </source>
</evidence>
<dbReference type="GO" id="GO:0000976">
    <property type="term" value="F:transcription cis-regulatory region binding"/>
    <property type="evidence" value="ECO:0007669"/>
    <property type="project" value="TreeGrafter"/>
</dbReference>
<evidence type="ECO:0000313" key="5">
    <source>
        <dbReference type="Proteomes" id="UP000028870"/>
    </source>
</evidence>
<dbReference type="InterPro" id="IPR009057">
    <property type="entry name" value="Homeodomain-like_sf"/>
</dbReference>
<dbReference type="eggNOG" id="COG1309">
    <property type="taxonomic scope" value="Bacteria"/>
</dbReference>
<dbReference type="PRINTS" id="PR00455">
    <property type="entry name" value="HTHTETR"/>
</dbReference>
<feature type="DNA-binding region" description="H-T-H motif" evidence="2">
    <location>
        <begin position="33"/>
        <end position="52"/>
    </location>
</feature>
<dbReference type="Gene3D" id="1.10.10.60">
    <property type="entry name" value="Homeodomain-like"/>
    <property type="match status" value="2"/>
</dbReference>
<evidence type="ECO:0000256" key="2">
    <source>
        <dbReference type="PROSITE-ProRule" id="PRU00335"/>
    </source>
</evidence>
<feature type="domain" description="HTH tetR-type" evidence="3">
    <location>
        <begin position="232"/>
        <end position="292"/>
    </location>
</feature>
<feature type="DNA-binding region" description="H-T-H motif" evidence="2">
    <location>
        <begin position="255"/>
        <end position="274"/>
    </location>
</feature>
<dbReference type="Pfam" id="PF00440">
    <property type="entry name" value="TetR_N"/>
    <property type="match status" value="2"/>
</dbReference>
<dbReference type="PANTHER" id="PTHR30055:SF223">
    <property type="entry name" value="HTH-TYPE TRANSCRIPTIONAL REGULATOR UIDR"/>
    <property type="match status" value="1"/>
</dbReference>
<protein>
    <submittedName>
        <fullName evidence="4">TetR family transcriptional regulator</fullName>
    </submittedName>
</protein>
<dbReference type="InterPro" id="IPR050109">
    <property type="entry name" value="HTH-type_TetR-like_transc_reg"/>
</dbReference>
<feature type="domain" description="HTH tetR-type" evidence="3">
    <location>
        <begin position="11"/>
        <end position="70"/>
    </location>
</feature>
<dbReference type="InterPro" id="IPR001647">
    <property type="entry name" value="HTH_TetR"/>
</dbReference>
<dbReference type="Proteomes" id="UP000028870">
    <property type="component" value="Unassembled WGS sequence"/>
</dbReference>
<sequence length="420" mass="45376">MTTGRSTSPSSIRRIEILRTADEVIAESGLRASLQQIAAAAGILPGSLYHHFESKEAILAELARRYHADLDRIGERAAVDRPESGSIEQRIIVLGRAIANCAVAHRAALQMSFYEGPTADPELAALTGRRPVAIQSAMLRLLQAGQSGGCIRPGIELPALADRLCQSMLHVGLDVIRRKAPAEHVAALLCRIYLHGLAATGPADPVLNRSAAFAAAAEVVKTWSRGGETTGADKAAHIRRVARTEFGRRGYEMTTIRDIATAAGTGLGTVYRVIGSKEELLTSIMTEFGRKVGAGWTQVIRSDASPLEKLDAVGWLNINVLEQFPDEFRIQLAWMRQSPPDVADPGWAFGMRLRQLKSILSAGKRSGEIRVDAPNAGILARCVIDVLWLPENLLHELGTAAALTLSRDTVIRGAMTRDHD</sequence>
<keyword evidence="5" id="KW-1185">Reference proteome</keyword>
<dbReference type="SUPFAM" id="SSF46689">
    <property type="entry name" value="Homeodomain-like"/>
    <property type="match status" value="2"/>
</dbReference>
<dbReference type="SUPFAM" id="SSF48498">
    <property type="entry name" value="Tetracyclin repressor-like, C-terminal domain"/>
    <property type="match status" value="1"/>
</dbReference>
<gene>
    <name evidence="4" type="ORF">BN977_03644</name>
</gene>
<dbReference type="InterPro" id="IPR036271">
    <property type="entry name" value="Tet_transcr_reg_TetR-rel_C_sf"/>
</dbReference>
<proteinExistence type="predicted"/>